<dbReference type="AlphaFoldDB" id="A0A3R8S5H4"/>
<accession>A0A3R8S5H4</accession>
<reference evidence="2 3" key="1">
    <citation type="submission" date="2018-12" db="EMBL/GenBank/DDBJ databases">
        <authorList>
            <person name="Kim S.-J."/>
            <person name="Jung G.-Y."/>
        </authorList>
    </citation>
    <scope>NUCLEOTIDE SEQUENCE [LARGE SCALE GENOMIC DNA]</scope>
    <source>
        <strain evidence="2 3">03SU3-P</strain>
    </source>
</reference>
<evidence type="ECO:0000313" key="3">
    <source>
        <dbReference type="Proteomes" id="UP000268553"/>
    </source>
</evidence>
<protein>
    <submittedName>
        <fullName evidence="2">Uncharacterized protein</fullName>
    </submittedName>
</protein>
<organism evidence="2 3">
    <name type="scientific">Sphingorhabdus wooponensis</name>
    <dbReference type="NCBI Taxonomy" id="940136"/>
    <lineage>
        <taxon>Bacteria</taxon>
        <taxon>Pseudomonadati</taxon>
        <taxon>Pseudomonadota</taxon>
        <taxon>Alphaproteobacteria</taxon>
        <taxon>Sphingomonadales</taxon>
        <taxon>Sphingomonadaceae</taxon>
        <taxon>Sphingorhabdus</taxon>
    </lineage>
</organism>
<feature type="compositionally biased region" description="Gly residues" evidence="1">
    <location>
        <begin position="24"/>
        <end position="44"/>
    </location>
</feature>
<dbReference type="Proteomes" id="UP000268553">
    <property type="component" value="Unassembled WGS sequence"/>
</dbReference>
<name>A0A3R8S5H4_9SPHN</name>
<feature type="compositionally biased region" description="Pro residues" evidence="1">
    <location>
        <begin position="48"/>
        <end position="57"/>
    </location>
</feature>
<evidence type="ECO:0000256" key="1">
    <source>
        <dbReference type="SAM" id="MobiDB-lite"/>
    </source>
</evidence>
<dbReference type="EMBL" id="RWJI01000001">
    <property type="protein sequence ID" value="RRQ52282.1"/>
    <property type="molecule type" value="Genomic_DNA"/>
</dbReference>
<sequence>MLPDSLTTPLVGADCQFVKVVGGGGGGSGGGGGGGGGVFIGGAGVELTPPPLPPPPQADSNENTMAEPTAIRLSIERS</sequence>
<evidence type="ECO:0000313" key="2">
    <source>
        <dbReference type="EMBL" id="RRQ52282.1"/>
    </source>
</evidence>
<proteinExistence type="predicted"/>
<comment type="caution">
    <text evidence="2">The sequence shown here is derived from an EMBL/GenBank/DDBJ whole genome shotgun (WGS) entry which is preliminary data.</text>
</comment>
<feature type="region of interest" description="Disordered" evidence="1">
    <location>
        <begin position="24"/>
        <end position="78"/>
    </location>
</feature>
<keyword evidence="3" id="KW-1185">Reference proteome</keyword>
<gene>
    <name evidence="2" type="ORF">D7D48_05305</name>
</gene>